<evidence type="ECO:0000313" key="3">
    <source>
        <dbReference type="Proteomes" id="UP000014155"/>
    </source>
</evidence>
<dbReference type="Proteomes" id="UP000014155">
    <property type="component" value="Unassembled WGS sequence"/>
</dbReference>
<gene>
    <name evidence="2" type="ORF">CTER_3477a</name>
</gene>
<evidence type="ECO:0000259" key="1">
    <source>
        <dbReference type="Pfam" id="PF20546"/>
    </source>
</evidence>
<comment type="caution">
    <text evidence="2">The sequence shown here is derived from an EMBL/GenBank/DDBJ whole genome shotgun (WGS) entry which is preliminary data.</text>
</comment>
<dbReference type="eggNOG" id="ENOG5033A8Q">
    <property type="taxonomic scope" value="Bacteria"/>
</dbReference>
<reference evidence="2 3" key="1">
    <citation type="journal article" date="2013" name="Genome Announc.">
        <title>Draft Genome Sequence of the Cellulolytic, Mesophilic, Anaerobic Bacterium Clostridium termitidis Strain CT1112 (DSM 5398).</title>
        <authorList>
            <person name="Lal S."/>
            <person name="Ramachandran U."/>
            <person name="Zhang X."/>
            <person name="Munir R."/>
            <person name="Sparling R."/>
            <person name="Levin D.B."/>
        </authorList>
    </citation>
    <scope>NUCLEOTIDE SEQUENCE [LARGE SCALE GENOMIC DNA]</scope>
    <source>
        <strain evidence="2 3">CT1112</strain>
    </source>
</reference>
<dbReference type="InterPro" id="IPR046648">
    <property type="entry name" value="DUF6760"/>
</dbReference>
<organism evidence="2 3">
    <name type="scientific">Ruminiclostridium cellobioparum subsp. termitidis CT1112</name>
    <dbReference type="NCBI Taxonomy" id="1195236"/>
    <lineage>
        <taxon>Bacteria</taxon>
        <taxon>Bacillati</taxon>
        <taxon>Bacillota</taxon>
        <taxon>Clostridia</taxon>
        <taxon>Eubacteriales</taxon>
        <taxon>Oscillospiraceae</taxon>
        <taxon>Ruminiclostridium</taxon>
    </lineage>
</organism>
<dbReference type="RefSeq" id="WP_004627588.1">
    <property type="nucleotide sequence ID" value="NZ_AORV01000046.1"/>
</dbReference>
<dbReference type="PATRIC" id="fig|1195236.3.peg.3699"/>
<feature type="domain" description="DUF6760" evidence="1">
    <location>
        <begin position="7"/>
        <end position="54"/>
    </location>
</feature>
<name>S0FQN8_RUMCE</name>
<sequence>MTGYPLDRLYEEVAFLSYYLHWDYKTVMGLEHFERERWCREVSQINKKLNGDENEKDFFGV</sequence>
<dbReference type="STRING" id="1195236.CTER_3477a"/>
<dbReference type="EMBL" id="AORV01000046">
    <property type="protein sequence ID" value="EMS70788.1"/>
    <property type="molecule type" value="Genomic_DNA"/>
</dbReference>
<dbReference type="AlphaFoldDB" id="S0FQN8"/>
<protein>
    <recommendedName>
        <fullName evidence="1">DUF6760 domain-containing protein</fullName>
    </recommendedName>
</protein>
<evidence type="ECO:0000313" key="2">
    <source>
        <dbReference type="EMBL" id="EMS70788.1"/>
    </source>
</evidence>
<keyword evidence="3" id="KW-1185">Reference proteome</keyword>
<dbReference type="Pfam" id="PF20546">
    <property type="entry name" value="DUF6760"/>
    <property type="match status" value="1"/>
</dbReference>
<proteinExistence type="predicted"/>
<accession>S0FQN8</accession>